<evidence type="ECO:0000256" key="4">
    <source>
        <dbReference type="SAM" id="MobiDB-lite"/>
    </source>
</evidence>
<dbReference type="SUPFAM" id="SSF81822">
    <property type="entry name" value="RuBisCo LSMT C-terminal, substrate-binding domain"/>
    <property type="match status" value="1"/>
</dbReference>
<evidence type="ECO:0000313" key="7">
    <source>
        <dbReference type="Proteomes" id="UP001221757"/>
    </source>
</evidence>
<keyword evidence="1" id="KW-0489">Methyltransferase</keyword>
<keyword evidence="3" id="KW-0949">S-adenosyl-L-methionine</keyword>
<dbReference type="Pfam" id="PF00856">
    <property type="entry name" value="SET"/>
    <property type="match status" value="1"/>
</dbReference>
<feature type="region of interest" description="Disordered" evidence="4">
    <location>
        <begin position="186"/>
        <end position="249"/>
    </location>
</feature>
<dbReference type="CDD" id="cd19178">
    <property type="entry name" value="SET_SETD6"/>
    <property type="match status" value="1"/>
</dbReference>
<evidence type="ECO:0000313" key="6">
    <source>
        <dbReference type="EMBL" id="KAJ7661634.1"/>
    </source>
</evidence>
<dbReference type="Pfam" id="PF09273">
    <property type="entry name" value="Rubis-subs-bind"/>
    <property type="match status" value="1"/>
</dbReference>
<dbReference type="GO" id="GO:0032259">
    <property type="term" value="P:methylation"/>
    <property type="evidence" value="ECO:0007669"/>
    <property type="project" value="UniProtKB-KW"/>
</dbReference>
<dbReference type="InterPro" id="IPR001214">
    <property type="entry name" value="SET_dom"/>
</dbReference>
<feature type="domain" description="SET" evidence="5">
    <location>
        <begin position="22"/>
        <end position="294"/>
    </location>
</feature>
<evidence type="ECO:0000256" key="1">
    <source>
        <dbReference type="ARBA" id="ARBA00022603"/>
    </source>
</evidence>
<feature type="compositionally biased region" description="Acidic residues" evidence="4">
    <location>
        <begin position="188"/>
        <end position="211"/>
    </location>
</feature>
<dbReference type="Gene3D" id="3.90.1410.10">
    <property type="entry name" value="set domain protein methyltransferase, domain 1"/>
    <property type="match status" value="1"/>
</dbReference>
<comment type="caution">
    <text evidence="6">The sequence shown here is derived from an EMBL/GenBank/DDBJ whole genome shotgun (WGS) entry which is preliminary data.</text>
</comment>
<dbReference type="InterPro" id="IPR046341">
    <property type="entry name" value="SET_dom_sf"/>
</dbReference>
<dbReference type="PROSITE" id="PS50280">
    <property type="entry name" value="SET"/>
    <property type="match status" value="1"/>
</dbReference>
<organism evidence="6 7">
    <name type="scientific">Mycena rosella</name>
    <name type="common">Pink bonnet</name>
    <name type="synonym">Agaricus rosellus</name>
    <dbReference type="NCBI Taxonomy" id="1033263"/>
    <lineage>
        <taxon>Eukaryota</taxon>
        <taxon>Fungi</taxon>
        <taxon>Dikarya</taxon>
        <taxon>Basidiomycota</taxon>
        <taxon>Agaricomycotina</taxon>
        <taxon>Agaricomycetes</taxon>
        <taxon>Agaricomycetidae</taxon>
        <taxon>Agaricales</taxon>
        <taxon>Marasmiineae</taxon>
        <taxon>Mycenaceae</taxon>
        <taxon>Mycena</taxon>
    </lineage>
</organism>
<dbReference type="AlphaFoldDB" id="A0AAD7CS76"/>
<evidence type="ECO:0000256" key="2">
    <source>
        <dbReference type="ARBA" id="ARBA00022679"/>
    </source>
</evidence>
<dbReference type="PANTHER" id="PTHR13271">
    <property type="entry name" value="UNCHARACTERIZED PUTATIVE METHYLTRANSFERASE"/>
    <property type="match status" value="1"/>
</dbReference>
<dbReference type="SUPFAM" id="SSF82199">
    <property type="entry name" value="SET domain"/>
    <property type="match status" value="1"/>
</dbReference>
<dbReference type="EMBL" id="JARKIE010000249">
    <property type="protein sequence ID" value="KAJ7661634.1"/>
    <property type="molecule type" value="Genomic_DNA"/>
</dbReference>
<dbReference type="InterPro" id="IPR036464">
    <property type="entry name" value="Rubisco_LSMT_subst-bd_sf"/>
</dbReference>
<dbReference type="InterPro" id="IPR044430">
    <property type="entry name" value="SETD6_SET"/>
</dbReference>
<dbReference type="GO" id="GO:0016279">
    <property type="term" value="F:protein-lysine N-methyltransferase activity"/>
    <property type="evidence" value="ECO:0007669"/>
    <property type="project" value="UniProtKB-UniRule"/>
</dbReference>
<dbReference type="PANTHER" id="PTHR13271:SF34">
    <property type="entry name" value="N-LYSINE METHYLTRANSFERASE SETD6"/>
    <property type="match status" value="1"/>
</dbReference>
<feature type="compositionally biased region" description="Acidic residues" evidence="4">
    <location>
        <begin position="236"/>
        <end position="245"/>
    </location>
</feature>
<dbReference type="GO" id="GO:0005634">
    <property type="term" value="C:nucleus"/>
    <property type="evidence" value="ECO:0007669"/>
    <property type="project" value="UniProtKB-SubCell"/>
</dbReference>
<dbReference type="Proteomes" id="UP001221757">
    <property type="component" value="Unassembled WGS sequence"/>
</dbReference>
<reference evidence="6" key="1">
    <citation type="submission" date="2023-03" db="EMBL/GenBank/DDBJ databases">
        <title>Massive genome expansion in bonnet fungi (Mycena s.s.) driven by repeated elements and novel gene families across ecological guilds.</title>
        <authorList>
            <consortium name="Lawrence Berkeley National Laboratory"/>
            <person name="Harder C.B."/>
            <person name="Miyauchi S."/>
            <person name="Viragh M."/>
            <person name="Kuo A."/>
            <person name="Thoen E."/>
            <person name="Andreopoulos B."/>
            <person name="Lu D."/>
            <person name="Skrede I."/>
            <person name="Drula E."/>
            <person name="Henrissat B."/>
            <person name="Morin E."/>
            <person name="Kohler A."/>
            <person name="Barry K."/>
            <person name="LaButti K."/>
            <person name="Morin E."/>
            <person name="Salamov A."/>
            <person name="Lipzen A."/>
            <person name="Mereny Z."/>
            <person name="Hegedus B."/>
            <person name="Baldrian P."/>
            <person name="Stursova M."/>
            <person name="Weitz H."/>
            <person name="Taylor A."/>
            <person name="Grigoriev I.V."/>
            <person name="Nagy L.G."/>
            <person name="Martin F."/>
            <person name="Kauserud H."/>
        </authorList>
    </citation>
    <scope>NUCLEOTIDE SEQUENCE</scope>
    <source>
        <strain evidence="6">CBHHK067</strain>
    </source>
</reference>
<gene>
    <name evidence="6" type="ORF">B0H17DRAFT_953556</name>
</gene>
<evidence type="ECO:0000259" key="5">
    <source>
        <dbReference type="PROSITE" id="PS50280"/>
    </source>
</evidence>
<dbReference type="Gene3D" id="3.90.1420.10">
    <property type="entry name" value="Rubisco LSMT, substrate-binding domain"/>
    <property type="match status" value="1"/>
</dbReference>
<keyword evidence="2" id="KW-0808">Transferase</keyword>
<dbReference type="InterPro" id="IPR050600">
    <property type="entry name" value="SETD3_SETD6_MTase"/>
</dbReference>
<dbReference type="InterPro" id="IPR015353">
    <property type="entry name" value="Rubisco_LSMT_subst-bd"/>
</dbReference>
<accession>A0AAD7CS76</accession>
<sequence length="495" mass="53408">MAEGDVSELLNWFRTSGGSLDASVGFTVFPGSGRGAVALTDISEGHVLFTIPRSLLLSTETSALPGRIGIERWRAAQMHTGWVGLILCMMWETSQGPGSSWSKYLESLPAMFDTPMFWSDLELEELKGTSVVGKLGKADAERDFTEKLMPLLQSRPDLFPPETIPAYYTLSIYHVMGSRILSRSFDVEKDEPEGAEEDGAAGEDGAEEEGEGPANTSLESAMDVDGEAASAHGGDYESDDDEDEPSGVSMVPLADMLNAQYGSENAKLFYEKGDLRMVSTKAIKAGEQIWNTYGDLPNAELLRRYGHVDLLPLPTGALGNPGDVVEIPADLAVPPDADSDATKARIDWWLEQGGDDVVVLESDLEIPPALAALIRLLRLSPAEWEKAVAKDKVPKPALDAEVLGVVRAVLQRRREAYPTSLAEDLVRLADADGLPLNARHALIVRVGEKRILEGALERVVGLLAAAGDGDGKRKRKGRGEDDAGRAGTTKTRRRG</sequence>
<protein>
    <recommendedName>
        <fullName evidence="5">SET domain-containing protein</fullName>
    </recommendedName>
</protein>
<evidence type="ECO:0000256" key="3">
    <source>
        <dbReference type="ARBA" id="ARBA00022691"/>
    </source>
</evidence>
<keyword evidence="7" id="KW-1185">Reference proteome</keyword>
<feature type="region of interest" description="Disordered" evidence="4">
    <location>
        <begin position="467"/>
        <end position="495"/>
    </location>
</feature>
<proteinExistence type="predicted"/>
<name>A0AAD7CS76_MYCRO</name>